<reference evidence="6" key="1">
    <citation type="submission" date="2015-07" db="EMBL/GenBank/DDBJ databases">
        <title>Near-Complete Genome Sequence of the Cellulolytic Bacterium Bacteroides (Pseudobacteroides) cellulosolvens ATCC 35603.</title>
        <authorList>
            <person name="Dassa B."/>
            <person name="Utturkar S.M."/>
            <person name="Klingeman D.M."/>
            <person name="Hurt R.A."/>
            <person name="Keller M."/>
            <person name="Xu J."/>
            <person name="Reddy Y.H.K."/>
            <person name="Borovok I."/>
            <person name="Grinberg I.R."/>
            <person name="Lamed R."/>
            <person name="Zhivin O."/>
            <person name="Bayer E.A."/>
            <person name="Brown S.D."/>
        </authorList>
    </citation>
    <scope>NUCLEOTIDE SEQUENCE [LARGE SCALE GENOMIC DNA]</scope>
    <source>
        <strain evidence="6">DSM 2933</strain>
    </source>
</reference>
<dbReference type="InterPro" id="IPR010610">
    <property type="entry name" value="EryCIII-like_C"/>
</dbReference>
<keyword evidence="6" id="KW-1185">Reference proteome</keyword>
<protein>
    <submittedName>
        <fullName evidence="5">Glycosyltransferase, MGT family</fullName>
    </submittedName>
</protein>
<evidence type="ECO:0000313" key="5">
    <source>
        <dbReference type="EMBL" id="KNY29318.1"/>
    </source>
</evidence>
<feature type="domain" description="Erythromycin biosynthesis protein CIII-like C-terminal" evidence="4">
    <location>
        <begin position="267"/>
        <end position="370"/>
    </location>
</feature>
<dbReference type="PANTHER" id="PTHR48043">
    <property type="entry name" value="EG:EG0003.4 PROTEIN-RELATED"/>
    <property type="match status" value="1"/>
</dbReference>
<dbReference type="EMBL" id="LGTC01000001">
    <property type="protein sequence ID" value="KNY29318.1"/>
    <property type="molecule type" value="Genomic_DNA"/>
</dbReference>
<dbReference type="InterPro" id="IPR006326">
    <property type="entry name" value="UDPGT_MGT-like"/>
</dbReference>
<evidence type="ECO:0000259" key="4">
    <source>
        <dbReference type="Pfam" id="PF06722"/>
    </source>
</evidence>
<sequence>MAKVLFVNGNVHGHINPTLPVVRELVNNGEEVCYFSTMEFKQKIEAAGARFVDYGSRMYEFFQRFKPSGDHPFYTLIEFMLEMDRTAVPIVIEKTKGEAYDYIIHDSMFGAGNVLSKLLNIPAICSCTSFAMNRIPLPSHMFQPGFNPQLDNIYTKLKDTVADWGVEKLDIMDIFFKKETLNIVYTSKMFQPEWETFDDSFRFVGPSIAEREDRLDFRLEDVGNKPVIYISMGTIINQCMDFYKKSIEAFKGENCMVIMSVGNKTDIGLLGEIPDNFVVRNHVPQLEVLKSADVIICHGGLNSVSEALYYGVPVISIPQVNDQYMVSRQLVKLGAGLELKMEDITYKVLKNSVKTVLSDTSYKASSSKIGRSFVEAGGYKAAAKHILDFIKQI</sequence>
<evidence type="ECO:0000256" key="1">
    <source>
        <dbReference type="ARBA" id="ARBA00009995"/>
    </source>
</evidence>
<dbReference type="CDD" id="cd03784">
    <property type="entry name" value="GT1_Gtf-like"/>
    <property type="match status" value="1"/>
</dbReference>
<dbReference type="InterPro" id="IPR002213">
    <property type="entry name" value="UDP_glucos_trans"/>
</dbReference>
<keyword evidence="2" id="KW-0328">Glycosyltransferase</keyword>
<dbReference type="OrthoDB" id="6620093at2"/>
<dbReference type="STRING" id="398512.Bccel_4592"/>
<comment type="caution">
    <text evidence="5">The sequence shown here is derived from an EMBL/GenBank/DDBJ whole genome shotgun (WGS) entry which is preliminary data.</text>
</comment>
<evidence type="ECO:0000256" key="2">
    <source>
        <dbReference type="ARBA" id="ARBA00022676"/>
    </source>
</evidence>
<dbReference type="RefSeq" id="WP_036935752.1">
    <property type="nucleotide sequence ID" value="NZ_JQKC01000001.1"/>
</dbReference>
<comment type="similarity">
    <text evidence="1">Belongs to the UDP-glycosyltransferase family.</text>
</comment>
<evidence type="ECO:0000256" key="3">
    <source>
        <dbReference type="ARBA" id="ARBA00022679"/>
    </source>
</evidence>
<dbReference type="GO" id="GO:0008194">
    <property type="term" value="F:UDP-glycosyltransferase activity"/>
    <property type="evidence" value="ECO:0007669"/>
    <property type="project" value="InterPro"/>
</dbReference>
<dbReference type="GO" id="GO:0016758">
    <property type="term" value="F:hexosyltransferase activity"/>
    <property type="evidence" value="ECO:0007669"/>
    <property type="project" value="InterPro"/>
</dbReference>
<dbReference type="Proteomes" id="UP000036923">
    <property type="component" value="Unassembled WGS sequence"/>
</dbReference>
<dbReference type="Pfam" id="PF06722">
    <property type="entry name" value="EryCIII-like_C"/>
    <property type="match status" value="1"/>
</dbReference>
<dbReference type="AlphaFoldDB" id="A0A0L6JU27"/>
<dbReference type="SUPFAM" id="SSF53756">
    <property type="entry name" value="UDP-Glycosyltransferase/glycogen phosphorylase"/>
    <property type="match status" value="1"/>
</dbReference>
<accession>A0A0L6JU27</accession>
<dbReference type="InterPro" id="IPR050271">
    <property type="entry name" value="UDP-glycosyltransferase"/>
</dbReference>
<keyword evidence="3 5" id="KW-0808">Transferase</keyword>
<dbReference type="FunFam" id="3.40.50.2000:FF:000072">
    <property type="entry name" value="Glycosyl transferase"/>
    <property type="match status" value="1"/>
</dbReference>
<dbReference type="eggNOG" id="COG1819">
    <property type="taxonomic scope" value="Bacteria"/>
</dbReference>
<organism evidence="5 6">
    <name type="scientific">Pseudobacteroides cellulosolvens ATCC 35603 = DSM 2933</name>
    <dbReference type="NCBI Taxonomy" id="398512"/>
    <lineage>
        <taxon>Bacteria</taxon>
        <taxon>Bacillati</taxon>
        <taxon>Bacillota</taxon>
        <taxon>Clostridia</taxon>
        <taxon>Eubacteriales</taxon>
        <taxon>Oscillospiraceae</taxon>
        <taxon>Pseudobacteroides</taxon>
    </lineage>
</organism>
<gene>
    <name evidence="5" type="ORF">Bccel_4592</name>
</gene>
<dbReference type="PANTHER" id="PTHR48043:SF145">
    <property type="entry name" value="FI06409P-RELATED"/>
    <property type="match status" value="1"/>
</dbReference>
<dbReference type="Gene3D" id="3.40.50.2000">
    <property type="entry name" value="Glycogen Phosphorylase B"/>
    <property type="match status" value="2"/>
</dbReference>
<evidence type="ECO:0000313" key="6">
    <source>
        <dbReference type="Proteomes" id="UP000036923"/>
    </source>
</evidence>
<dbReference type="PATRIC" id="fig|398512.5.peg.4811"/>
<name>A0A0L6JU27_9FIRM</name>
<dbReference type="NCBIfam" id="TIGR01426">
    <property type="entry name" value="MGT"/>
    <property type="match status" value="1"/>
</dbReference>
<proteinExistence type="inferred from homology"/>